<sequence>MEIHPSGGRHVSPPSTTAAAADEDPMHAWWESISKARSRIQTLTELLPGRHRSTVASLADTDRPALSLLLSPAAYSAVASSLVLSPSSGSGSDPLCHWLYDTFLLLPSDPHLPLVTLSFLPLLSGLYLLRLHRSPSGPSLAGFEAVLLAVYSTEVKSRGGKPNLVEIPDLSNPSLYHSPRVPNPHNDGKVAGTELGVLSRPLEPQNAVKATKRANIVGTALEVYYKGISQMPPWSKVDFCRFAAAWAGQECSCRKELDPEDCDDNGGEVECVEGFGDGIENGGEIVVVSNGIAKLDLEDGCCDEVEEKEIDGVEMELKKGGRISLPWELLQPTLRILGHCLLAPLNPQEVKDAASVAVRNLYARASHDLVPQAILATRSLIQLDNRAREAAKEAKAAAEATNATSNVNTPSKSKKPEILLASK</sequence>
<proteinExistence type="predicted"/>
<comment type="caution">
    <text evidence="1">The sequence shown here is derived from an EMBL/GenBank/DDBJ whole genome shotgun (WGS) entry which is preliminary data.</text>
</comment>
<accession>A0ACB9P6D1</accession>
<keyword evidence="2" id="KW-1185">Reference proteome</keyword>
<name>A0ACB9P6D1_9MYRT</name>
<dbReference type="EMBL" id="CM042886">
    <property type="protein sequence ID" value="KAI4342275.1"/>
    <property type="molecule type" value="Genomic_DNA"/>
</dbReference>
<organism evidence="1 2">
    <name type="scientific">Melastoma candidum</name>
    <dbReference type="NCBI Taxonomy" id="119954"/>
    <lineage>
        <taxon>Eukaryota</taxon>
        <taxon>Viridiplantae</taxon>
        <taxon>Streptophyta</taxon>
        <taxon>Embryophyta</taxon>
        <taxon>Tracheophyta</taxon>
        <taxon>Spermatophyta</taxon>
        <taxon>Magnoliopsida</taxon>
        <taxon>eudicotyledons</taxon>
        <taxon>Gunneridae</taxon>
        <taxon>Pentapetalae</taxon>
        <taxon>rosids</taxon>
        <taxon>malvids</taxon>
        <taxon>Myrtales</taxon>
        <taxon>Melastomataceae</taxon>
        <taxon>Melastomatoideae</taxon>
        <taxon>Melastomateae</taxon>
        <taxon>Melastoma</taxon>
    </lineage>
</organism>
<evidence type="ECO:0000313" key="1">
    <source>
        <dbReference type="EMBL" id="KAI4342275.1"/>
    </source>
</evidence>
<gene>
    <name evidence="1" type="ORF">MLD38_026917</name>
</gene>
<evidence type="ECO:0000313" key="2">
    <source>
        <dbReference type="Proteomes" id="UP001057402"/>
    </source>
</evidence>
<reference evidence="2" key="1">
    <citation type="journal article" date="2023" name="Front. Plant Sci.">
        <title>Chromosomal-level genome assembly of Melastoma candidum provides insights into trichome evolution.</title>
        <authorList>
            <person name="Zhong Y."/>
            <person name="Wu W."/>
            <person name="Sun C."/>
            <person name="Zou P."/>
            <person name="Liu Y."/>
            <person name="Dai S."/>
            <person name="Zhou R."/>
        </authorList>
    </citation>
    <scope>NUCLEOTIDE SEQUENCE [LARGE SCALE GENOMIC DNA]</scope>
</reference>
<dbReference type="Proteomes" id="UP001057402">
    <property type="component" value="Chromosome 7"/>
</dbReference>
<protein>
    <submittedName>
        <fullName evidence="1">Uncharacterized protein</fullName>
    </submittedName>
</protein>